<keyword evidence="2" id="KW-1185">Reference proteome</keyword>
<name>H2C423_9CREN</name>
<sequence length="62" mass="6912">MSAVKSSSNLMNFDENTRRGATTFLISHITLIIDSSSFNILCSPINFSDVGVLNDKEGMRWE</sequence>
<accession>H2C423</accession>
<proteinExistence type="predicted"/>
<evidence type="ECO:0000313" key="1">
    <source>
        <dbReference type="EMBL" id="EHP70918.1"/>
    </source>
</evidence>
<dbReference type="Proteomes" id="UP000003980">
    <property type="component" value="Unassembled WGS sequence"/>
</dbReference>
<protein>
    <submittedName>
        <fullName evidence="1">Uncharacterized protein</fullName>
    </submittedName>
</protein>
<reference evidence="1 2" key="1">
    <citation type="submission" date="2012-01" db="EMBL/GenBank/DDBJ databases">
        <title>Improved High-Quality Draft sequence of Metallosphaera yellowstonensis MK1.</title>
        <authorList>
            <consortium name="US DOE Joint Genome Institute"/>
            <person name="Lucas S."/>
            <person name="Han J."/>
            <person name="Cheng J.-F."/>
            <person name="Goodwin L."/>
            <person name="Pitluck S."/>
            <person name="Peters L."/>
            <person name="Teshima H."/>
            <person name="Detter J.C."/>
            <person name="Han C."/>
            <person name="Tapia R."/>
            <person name="Land M."/>
            <person name="Hauser L."/>
            <person name="Kyrpides N."/>
            <person name="Kozubal M."/>
            <person name="Macur R.E."/>
            <person name="Jay Z."/>
            <person name="Inskeep W."/>
            <person name="Woyke T."/>
        </authorList>
    </citation>
    <scope>NUCLEOTIDE SEQUENCE [LARGE SCALE GENOMIC DNA]</scope>
    <source>
        <strain evidence="1 2">MK1</strain>
    </source>
</reference>
<evidence type="ECO:0000313" key="2">
    <source>
        <dbReference type="Proteomes" id="UP000003980"/>
    </source>
</evidence>
<gene>
    <name evidence="1" type="ORF">MetMK1DRAFT_00014220</name>
</gene>
<dbReference type="AlphaFoldDB" id="H2C423"/>
<organism evidence="1 2">
    <name type="scientific">Metallosphaera yellowstonensis MK1</name>
    <dbReference type="NCBI Taxonomy" id="671065"/>
    <lineage>
        <taxon>Archaea</taxon>
        <taxon>Thermoproteota</taxon>
        <taxon>Thermoprotei</taxon>
        <taxon>Sulfolobales</taxon>
        <taxon>Sulfolobaceae</taxon>
        <taxon>Metallosphaera</taxon>
    </lineage>
</organism>
<dbReference type="HOGENOM" id="CLU_2893318_0_0_2"/>
<dbReference type="EMBL" id="JH597761">
    <property type="protein sequence ID" value="EHP70918.1"/>
    <property type="molecule type" value="Genomic_DNA"/>
</dbReference>
<dbReference type="STRING" id="671065.MetMK1DRAFT_00014220"/>